<dbReference type="PANTHER" id="PTHR43798:SF31">
    <property type="entry name" value="AB HYDROLASE SUPERFAMILY PROTEIN YCLE"/>
    <property type="match status" value="1"/>
</dbReference>
<reference evidence="4" key="1">
    <citation type="submission" date="2016-10" db="EMBL/GenBank/DDBJ databases">
        <authorList>
            <person name="Varghese N."/>
            <person name="Submissions S."/>
        </authorList>
    </citation>
    <scope>NUCLEOTIDE SEQUENCE [LARGE SCALE GENOMIC DNA]</scope>
    <source>
        <strain evidence="4">BL9</strain>
    </source>
</reference>
<dbReference type="AlphaFoldDB" id="A0A1G5D9G8"/>
<keyword evidence="1" id="KW-0378">Hydrolase</keyword>
<dbReference type="PRINTS" id="PR00111">
    <property type="entry name" value="ABHYDROLASE"/>
</dbReference>
<accession>A0A1G5D9G8</accession>
<gene>
    <name evidence="3" type="ORF">SAMN05720606_102387</name>
</gene>
<dbReference type="PRINTS" id="PR00412">
    <property type="entry name" value="EPOXHYDRLASE"/>
</dbReference>
<evidence type="ECO:0000259" key="2">
    <source>
        <dbReference type="Pfam" id="PF00561"/>
    </source>
</evidence>
<keyword evidence="4" id="KW-1185">Reference proteome</keyword>
<dbReference type="Gene3D" id="3.40.50.1820">
    <property type="entry name" value="alpha/beta hydrolase"/>
    <property type="match status" value="1"/>
</dbReference>
<dbReference type="Proteomes" id="UP000198538">
    <property type="component" value="Unassembled WGS sequence"/>
</dbReference>
<evidence type="ECO:0000313" key="3">
    <source>
        <dbReference type="EMBL" id="SCY11197.1"/>
    </source>
</evidence>
<dbReference type="InterPro" id="IPR000073">
    <property type="entry name" value="AB_hydrolase_1"/>
</dbReference>
<dbReference type="STRING" id="582692.SAMN05720606_102387"/>
<feature type="domain" description="AB hydrolase-1" evidence="2">
    <location>
        <begin position="28"/>
        <end position="136"/>
    </location>
</feature>
<evidence type="ECO:0000256" key="1">
    <source>
        <dbReference type="ARBA" id="ARBA00022801"/>
    </source>
</evidence>
<dbReference type="Pfam" id="PF00561">
    <property type="entry name" value="Abhydrolase_1"/>
    <property type="match status" value="1"/>
</dbReference>
<dbReference type="SUPFAM" id="SSF53474">
    <property type="entry name" value="alpha/beta-Hydrolases"/>
    <property type="match status" value="1"/>
</dbReference>
<dbReference type="PANTHER" id="PTHR43798">
    <property type="entry name" value="MONOACYLGLYCEROL LIPASE"/>
    <property type="match status" value="1"/>
</dbReference>
<name>A0A1G5D9G8_9BACL</name>
<dbReference type="InterPro" id="IPR000639">
    <property type="entry name" value="Epox_hydrolase-like"/>
</dbReference>
<proteinExistence type="predicted"/>
<dbReference type="EMBL" id="FMVM01000002">
    <property type="protein sequence ID" value="SCY11197.1"/>
    <property type="molecule type" value="Genomic_DNA"/>
</dbReference>
<dbReference type="InterPro" id="IPR050266">
    <property type="entry name" value="AB_hydrolase_sf"/>
</dbReference>
<organism evidence="3 4">
    <name type="scientific">Paenibacillus polysaccharolyticus</name>
    <dbReference type="NCBI Taxonomy" id="582692"/>
    <lineage>
        <taxon>Bacteria</taxon>
        <taxon>Bacillati</taxon>
        <taxon>Bacillota</taxon>
        <taxon>Bacilli</taxon>
        <taxon>Bacillales</taxon>
        <taxon>Paenibacillaceae</taxon>
        <taxon>Paenibacillus</taxon>
    </lineage>
</organism>
<dbReference type="InterPro" id="IPR029058">
    <property type="entry name" value="AB_hydrolase_fold"/>
</dbReference>
<dbReference type="GO" id="GO:0016020">
    <property type="term" value="C:membrane"/>
    <property type="evidence" value="ECO:0007669"/>
    <property type="project" value="TreeGrafter"/>
</dbReference>
<dbReference type="GO" id="GO:0016787">
    <property type="term" value="F:hydrolase activity"/>
    <property type="evidence" value="ECO:0007669"/>
    <property type="project" value="UniProtKB-KW"/>
</dbReference>
<dbReference type="RefSeq" id="WP_090916381.1">
    <property type="nucleotide sequence ID" value="NZ_FMVM01000002.1"/>
</dbReference>
<sequence length="264" mass="29538">MLHTANGHYVEVEENVTLYVEDVGEGRPVVFVHGMPVNHRIYEYQQSVLPQHGIRFIGIDLRGYGRSDHPLNGYTYDRMADDIKAVIDQLNLNEVTLAGFSMGGGVVTRYMGRHLGHKVSKLMLFGAATLSKLPEEAVNGLIAGLQADRPQTLTNMFKGFFHTVPSQGIENWLWHMGMKANVHATIETVKAIGCEDLRSDLEAIRVPTLMLHGVHDQVCPFPAAEQAHEIVSTSKLVRFENSGHAPFYEEKEKFNQEVIEFVLA</sequence>
<evidence type="ECO:0000313" key="4">
    <source>
        <dbReference type="Proteomes" id="UP000198538"/>
    </source>
</evidence>
<protein>
    <submittedName>
        <fullName evidence="3">Pimeloyl-ACP methyl ester carboxylesterase</fullName>
    </submittedName>
</protein>